<feature type="region of interest" description="Disordered" evidence="1">
    <location>
        <begin position="329"/>
        <end position="410"/>
    </location>
</feature>
<feature type="compositionally biased region" description="Basic and acidic residues" evidence="1">
    <location>
        <begin position="351"/>
        <end position="365"/>
    </location>
</feature>
<dbReference type="GeneID" id="100375055"/>
<feature type="compositionally biased region" description="Polar residues" evidence="1">
    <location>
        <begin position="390"/>
        <end position="410"/>
    </location>
</feature>
<proteinExistence type="predicted"/>
<name>A0ABM0GIL6_SACKO</name>
<evidence type="ECO:0000313" key="3">
    <source>
        <dbReference type="RefSeq" id="XP_002730650.2"/>
    </source>
</evidence>
<dbReference type="RefSeq" id="XP_002730650.2">
    <property type="nucleotide sequence ID" value="XM_002730604.2"/>
</dbReference>
<evidence type="ECO:0000313" key="2">
    <source>
        <dbReference type="Proteomes" id="UP000694865"/>
    </source>
</evidence>
<sequence>MSVTEETTTEELLEVLRKHGTPEIIVTKLKDEFIDGESFLDLCNNLMYMQMIPQYGLQFKFRKIYLKITGTNLMLPPMFFGLPGTTVQVSNATTVGPAPSVSTATKDPASVEVSVDKNTDSTLSHMKSKTIGQRELVPNPAPLPIFSPLVQQRLDAVTGSVHSMWHKFIAELAEFYVCQGYYLRTQVEYKNIGQTLQAKYSFISEGTPLTYFTKSLSAKVRNLRMHLKKKDGDSSSCNRTVATPNKKPKVESTPMPNQHEPTRETYNENLPSKNDSDTYLHIETTVDKEKGTNIGQLPREIVGAVSKLREATYQIVQVKSTCQLVAAKGKRKGSQAQKTQQPKAVPTGQRQGDKCPHLSRERQRVTDPYTLQAVIHDYKIPLRSPPPVNSTPAGSTARGSSQGGSNPTGG</sequence>
<reference evidence="3" key="1">
    <citation type="submission" date="2025-08" db="UniProtKB">
        <authorList>
            <consortium name="RefSeq"/>
        </authorList>
    </citation>
    <scope>IDENTIFICATION</scope>
    <source>
        <tissue evidence="3">Testes</tissue>
    </source>
</reference>
<feature type="region of interest" description="Disordered" evidence="1">
    <location>
        <begin position="229"/>
        <end position="276"/>
    </location>
</feature>
<feature type="compositionally biased region" description="Polar residues" evidence="1">
    <location>
        <begin position="234"/>
        <end position="243"/>
    </location>
</feature>
<dbReference type="Proteomes" id="UP000694865">
    <property type="component" value="Unplaced"/>
</dbReference>
<gene>
    <name evidence="3" type="primary">LOC100375055</name>
</gene>
<organism evidence="2 3">
    <name type="scientific">Saccoglossus kowalevskii</name>
    <name type="common">Acorn worm</name>
    <dbReference type="NCBI Taxonomy" id="10224"/>
    <lineage>
        <taxon>Eukaryota</taxon>
        <taxon>Metazoa</taxon>
        <taxon>Hemichordata</taxon>
        <taxon>Enteropneusta</taxon>
        <taxon>Harrimaniidae</taxon>
        <taxon>Saccoglossus</taxon>
    </lineage>
</organism>
<protein>
    <submittedName>
        <fullName evidence="3">Uncharacterized protein LOC100375055</fullName>
    </submittedName>
</protein>
<evidence type="ECO:0000256" key="1">
    <source>
        <dbReference type="SAM" id="MobiDB-lite"/>
    </source>
</evidence>
<keyword evidence="2" id="KW-1185">Reference proteome</keyword>
<accession>A0ABM0GIL6</accession>